<dbReference type="GO" id="GO:0017154">
    <property type="term" value="F:semaphorin receptor activity"/>
    <property type="evidence" value="ECO:0007669"/>
    <property type="project" value="InterPro"/>
</dbReference>
<dbReference type="InterPro" id="IPR013548">
    <property type="entry name" value="Plexin_cytoplasmic_RasGAP_dom"/>
</dbReference>
<dbReference type="AlphaFoldDB" id="A0AAY4EP32"/>
<evidence type="ECO:0000313" key="4">
    <source>
        <dbReference type="Ensembl" id="ENSDCDP00010059425.1"/>
    </source>
</evidence>
<dbReference type="Pfam" id="PF08337">
    <property type="entry name" value="Plexin_cytopl"/>
    <property type="match status" value="1"/>
</dbReference>
<dbReference type="SUPFAM" id="SSF101912">
    <property type="entry name" value="Sema domain"/>
    <property type="match status" value="1"/>
</dbReference>
<dbReference type="GeneTree" id="ENSGT01150000286928"/>
<dbReference type="GO" id="GO:0007162">
    <property type="term" value="P:negative regulation of cell adhesion"/>
    <property type="evidence" value="ECO:0007669"/>
    <property type="project" value="TreeGrafter"/>
</dbReference>
<dbReference type="GO" id="GO:0002116">
    <property type="term" value="C:semaphorin receptor complex"/>
    <property type="evidence" value="ECO:0007669"/>
    <property type="project" value="TreeGrafter"/>
</dbReference>
<evidence type="ECO:0000256" key="1">
    <source>
        <dbReference type="ARBA" id="ARBA00023180"/>
    </source>
</evidence>
<dbReference type="Proteomes" id="UP000694580">
    <property type="component" value="Chromosome 15"/>
</dbReference>
<evidence type="ECO:0000313" key="5">
    <source>
        <dbReference type="Proteomes" id="UP000694580"/>
    </source>
</evidence>
<keyword evidence="5" id="KW-1185">Reference proteome</keyword>
<dbReference type="InterPro" id="IPR013783">
    <property type="entry name" value="Ig-like_fold"/>
</dbReference>
<accession>A0AAY4EP32</accession>
<dbReference type="SUPFAM" id="SSF48350">
    <property type="entry name" value="GTPase activation domain, GAP"/>
    <property type="match status" value="1"/>
</dbReference>
<organism evidence="4 5">
    <name type="scientific">Denticeps clupeoides</name>
    <name type="common">denticle herring</name>
    <dbReference type="NCBI Taxonomy" id="299321"/>
    <lineage>
        <taxon>Eukaryota</taxon>
        <taxon>Metazoa</taxon>
        <taxon>Chordata</taxon>
        <taxon>Craniata</taxon>
        <taxon>Vertebrata</taxon>
        <taxon>Euteleostomi</taxon>
        <taxon>Actinopterygii</taxon>
        <taxon>Neopterygii</taxon>
        <taxon>Teleostei</taxon>
        <taxon>Clupei</taxon>
        <taxon>Clupeiformes</taxon>
        <taxon>Denticipitoidei</taxon>
        <taxon>Denticipitidae</taxon>
        <taxon>Denticeps</taxon>
    </lineage>
</organism>
<evidence type="ECO:0000256" key="2">
    <source>
        <dbReference type="SAM" id="Phobius"/>
    </source>
</evidence>
<proteinExistence type="predicted"/>
<dbReference type="InterPro" id="IPR008936">
    <property type="entry name" value="Rho_GTPase_activation_prot"/>
</dbReference>
<dbReference type="GO" id="GO:0008360">
    <property type="term" value="P:regulation of cell shape"/>
    <property type="evidence" value="ECO:0007669"/>
    <property type="project" value="TreeGrafter"/>
</dbReference>
<reference evidence="4 5" key="1">
    <citation type="submission" date="2020-06" db="EMBL/GenBank/DDBJ databases">
        <authorList>
            <consortium name="Wellcome Sanger Institute Data Sharing"/>
        </authorList>
    </citation>
    <scope>NUCLEOTIDE SEQUENCE [LARGE SCALE GENOMIC DNA]</scope>
</reference>
<reference evidence="4" key="2">
    <citation type="submission" date="2025-08" db="UniProtKB">
        <authorList>
            <consortium name="Ensembl"/>
        </authorList>
    </citation>
    <scope>IDENTIFICATION</scope>
</reference>
<dbReference type="GO" id="GO:0005886">
    <property type="term" value="C:plasma membrane"/>
    <property type="evidence" value="ECO:0007669"/>
    <property type="project" value="TreeGrafter"/>
</dbReference>
<reference evidence="4" key="3">
    <citation type="submission" date="2025-09" db="UniProtKB">
        <authorList>
            <consortium name="Ensembl"/>
        </authorList>
    </citation>
    <scope>IDENTIFICATION</scope>
</reference>
<dbReference type="InterPro" id="IPR036352">
    <property type="entry name" value="Semap_dom_sf"/>
</dbReference>
<feature type="transmembrane region" description="Helical" evidence="2">
    <location>
        <begin position="870"/>
        <end position="893"/>
    </location>
</feature>
<dbReference type="InterPro" id="IPR001627">
    <property type="entry name" value="Semap_dom"/>
</dbReference>
<dbReference type="SUPFAM" id="SSF103575">
    <property type="entry name" value="Plexin repeat"/>
    <property type="match status" value="1"/>
</dbReference>
<keyword evidence="2" id="KW-1133">Transmembrane helix</keyword>
<dbReference type="GO" id="GO:0007399">
    <property type="term" value="P:nervous system development"/>
    <property type="evidence" value="ECO:0007669"/>
    <property type="project" value="UniProtKB-ARBA"/>
</dbReference>
<dbReference type="Gene3D" id="2.60.40.10">
    <property type="entry name" value="Immunoglobulins"/>
    <property type="match status" value="2"/>
</dbReference>
<name>A0AAY4EP32_9TELE</name>
<keyword evidence="2" id="KW-0812">Transmembrane</keyword>
<dbReference type="InterPro" id="IPR031148">
    <property type="entry name" value="Plexin"/>
</dbReference>
<dbReference type="GO" id="GO:0050772">
    <property type="term" value="P:positive regulation of axonogenesis"/>
    <property type="evidence" value="ECO:0007669"/>
    <property type="project" value="TreeGrafter"/>
</dbReference>
<keyword evidence="2" id="KW-0472">Membrane</keyword>
<dbReference type="GO" id="GO:0030334">
    <property type="term" value="P:regulation of cell migration"/>
    <property type="evidence" value="ECO:0007669"/>
    <property type="project" value="TreeGrafter"/>
</dbReference>
<dbReference type="PANTHER" id="PTHR22625">
    <property type="entry name" value="PLEXIN"/>
    <property type="match status" value="1"/>
</dbReference>
<dbReference type="Gene3D" id="2.130.10.10">
    <property type="entry name" value="YVTN repeat-like/Quinoprotein amine dehydrogenase"/>
    <property type="match status" value="2"/>
</dbReference>
<feature type="domain" description="Sema" evidence="3">
    <location>
        <begin position="63"/>
        <end position="411"/>
    </location>
</feature>
<dbReference type="SMART" id="SM00630">
    <property type="entry name" value="Sema"/>
    <property type="match status" value="1"/>
</dbReference>
<dbReference type="PANTHER" id="PTHR22625:SF4">
    <property type="entry name" value="PLEXIN-C1"/>
    <property type="match status" value="1"/>
</dbReference>
<evidence type="ECO:0000259" key="3">
    <source>
        <dbReference type="SMART" id="SM00630"/>
    </source>
</evidence>
<gene>
    <name evidence="4" type="primary">PLXNC1</name>
</gene>
<keyword evidence="1" id="KW-0325">Glycoprotein</keyword>
<dbReference type="Ensembl" id="ENSDCDT00010070142.1">
    <property type="protein sequence ID" value="ENSDCDP00010059425.1"/>
    <property type="gene ID" value="ENSDCDG00010033218.1"/>
</dbReference>
<protein>
    <recommendedName>
        <fullName evidence="3">Sema domain-containing protein</fullName>
    </recommendedName>
</protein>
<dbReference type="Gene3D" id="1.10.506.10">
    <property type="entry name" value="GTPase Activation - p120gap, domain 1"/>
    <property type="match status" value="1"/>
</dbReference>
<sequence length="1158" mass="127996">MRKASGEMRNLLLRCGSFLKRNHTATSFFSGPGDAAPSLRPAMASTSLGFLLVLCTCGLCEDRVITLDGDVENFVVGSNKVFVLSDSRLHQLTLDLALEKSRSVSNETFTNTVNILVPFESNKTLVVCGSWSIGYCEVLDISDISTLLYWESIPAGVSPGVSLVVEIGNGKYLLVGRSKVAKEHSSDALSVSLRNTLHTQKGDIFSSLGPNMTPGIESVSDGDFDFVDGFQLEPRGSIYLFLNIKGRVQMLLLHSKNGKAETFRSLQGAVLECYKNQNQSLVSSAFIPGGSVVRWAGIFSPCNSSGDTVLAVFNIDGSQAGAVSDVCINGQPCKKSTTDKTLTPEAVVFTYRDMTSVAAMRTNNWIFLFIGTGNGQLLKLPLNGSLTPGCPVVLSDGDQKVFPRMLFDPAIQTHIYIAMGNQIRRVPVANCGIHIKLRDCWYAADPSCGWCLSQHRCTFHDQCNSSDWISGYGTQMISVQMVKDPSEQNITVKVVPNLSETLNVSCILEGCGARTPKQCSCILSPNSEDFSITASITIKKEKITEMLLLKNCTSIKESCSQCLSAGCIWSVGKCDWKSPSSNPQMTQDNCTKYASEQNHTKPENLTLKPEEVSIHGRNDAWITGRNLNSVTMVRFKGNLYCSPIESPVTWKDPSGKKIKFHIPSGNKGSVTVCVVTHDGQCHGNATLTYMSQPACRRLKPNISWSSGKRKIFLEGNNLHFMESLSQDNITMIKPNITPKGVFFLTPRVENPGKEKATSVEFRVGNHTVACEESIAYVPDPEFTGFNTAQVGKSMQVTIQVKRNKLNLKESEVRILAIAGEVQEECDSVEIKDSTDRTSVLCSIKDPGIKIDSLEITVGGLTRELKANHNWLVMLIPVVAVFILIGPLVVCLYCKKQKKMAEEMKKHLEEIECGIRNEIRQGFVDMQTEKTELIANVGAIPFLDYKHFASRIFFPEAGPLTGLVIKEIGEESEKEQQDKSCQALSQLIREKHFLTLFIHTLEEQKSFSVKDKCTVASLLTLALHDDLPYLTEVMEELLRSLMDQPSNSQPKLLLRRTESIVEKLLTNWMSVCLYGFLRESVGQPLYLLVSALMQQISKGPVDSVTGKALYTLNEDWLLWQAQDFAPLVSRPLTIITDYITVFLTVDLTEIKISIQMFNK</sequence>
<dbReference type="InterPro" id="IPR015943">
    <property type="entry name" value="WD40/YVTN_repeat-like_dom_sf"/>
</dbReference>